<sequence>MLIFYFLGLLLINSNHKNRIFFVN</sequence>
<evidence type="ECO:0000313" key="1">
    <source>
        <dbReference type="EMBL" id="ROI14991.1"/>
    </source>
</evidence>
<dbReference type="EMBL" id="RJTU01000008">
    <property type="protein sequence ID" value="ROI14991.1"/>
    <property type="molecule type" value="Genomic_DNA"/>
</dbReference>
<proteinExistence type="predicted"/>
<organism evidence="1 2">
    <name type="scientific">Epilithonimonas hominis</name>
    <dbReference type="NCBI Taxonomy" id="420404"/>
    <lineage>
        <taxon>Bacteria</taxon>
        <taxon>Pseudomonadati</taxon>
        <taxon>Bacteroidota</taxon>
        <taxon>Flavobacteriia</taxon>
        <taxon>Flavobacteriales</taxon>
        <taxon>Weeksellaceae</taxon>
        <taxon>Chryseobacterium group</taxon>
        <taxon>Epilithonimonas</taxon>
    </lineage>
</organism>
<name>A0A3N0XDV8_9FLAO</name>
<dbReference type="AlphaFoldDB" id="A0A3N0XDV8"/>
<evidence type="ECO:0000313" key="2">
    <source>
        <dbReference type="Proteomes" id="UP000267623"/>
    </source>
</evidence>
<reference evidence="2" key="1">
    <citation type="submission" date="2018-11" db="EMBL/GenBank/DDBJ databases">
        <title>Proposal to divide the Flavobacteriaceae and reorganize its genera based on Amino Acid Identity values calculated from whole genome sequences.</title>
        <authorList>
            <person name="Nicholson A.C."/>
            <person name="Gulvik C.A."/>
            <person name="Whitney A.M."/>
            <person name="Humrighouse B.W."/>
            <person name="Bell M."/>
            <person name="Holmes B."/>
            <person name="Steigerwalt A."/>
            <person name="Villarma A."/>
            <person name="Sheth M."/>
            <person name="Batra D."/>
            <person name="Pryor J."/>
            <person name="Bernardet J.-F."/>
            <person name="Hugo C."/>
            <person name="Kampfer P."/>
            <person name="Newman J."/>
            <person name="Mcquiston J.R."/>
        </authorList>
    </citation>
    <scope>NUCLEOTIDE SEQUENCE [LARGE SCALE GENOMIC DNA]</scope>
    <source>
        <strain evidence="2">DSM 22165</strain>
    </source>
</reference>
<accession>A0A3N0XDV8</accession>
<reference evidence="2" key="2">
    <citation type="submission" date="2018-11" db="EMBL/GenBank/DDBJ databases">
        <title>Proposal to divide the Flavobacteriaceae and reorganize its genera based on Amino Acid Identity values calculated from whole genome sequences.</title>
        <authorList>
            <person name="Nicholson A.C."/>
            <person name="Gulvik C.A."/>
            <person name="Whitney A.M."/>
            <person name="Humrighouse B.W."/>
            <person name="Bell M."/>
            <person name="Holmes B."/>
            <person name="Steigerwalt A."/>
            <person name="Villarma A."/>
            <person name="Sheth M."/>
            <person name="Batra D."/>
            <person name="Pryor J."/>
            <person name="Bernardet J.-F."/>
            <person name="Hugo C."/>
            <person name="Kampfer P."/>
            <person name="Newman J."/>
            <person name="Mcquiston J."/>
        </authorList>
    </citation>
    <scope>NUCLEOTIDE SEQUENCE [LARGE SCALE GENOMIC DNA]</scope>
    <source>
        <strain evidence="2">DSM 22165</strain>
    </source>
</reference>
<gene>
    <name evidence="1" type="ORF">EGH73_00875</name>
</gene>
<protein>
    <submittedName>
        <fullName evidence="1">Uncharacterized protein</fullName>
    </submittedName>
</protein>
<comment type="caution">
    <text evidence="1">The sequence shown here is derived from an EMBL/GenBank/DDBJ whole genome shotgun (WGS) entry which is preliminary data.</text>
</comment>
<dbReference type="Proteomes" id="UP000267623">
    <property type="component" value="Unassembled WGS sequence"/>
</dbReference>